<comment type="caution">
    <text evidence="1">The sequence shown here is derived from an EMBL/GenBank/DDBJ whole genome shotgun (WGS) entry which is preliminary data.</text>
</comment>
<reference evidence="1 2" key="1">
    <citation type="journal article" date="2020" name="Sci. Rep.">
        <title>A novel cyanobacterial geosmin producer, revising GeoA distribution and dispersion patterns in Bacteria.</title>
        <authorList>
            <person name="Churro C."/>
            <person name="Semedo-Aguiar A.P."/>
            <person name="Silva A.D."/>
            <person name="Pereira-Leal J.B."/>
            <person name="Leite R.B."/>
        </authorList>
    </citation>
    <scope>NUCLEOTIDE SEQUENCE [LARGE SCALE GENOMIC DNA]</scope>
    <source>
        <strain evidence="1 2">IPMA8</strain>
    </source>
</reference>
<name>A0ABX2D7B3_9CYAN</name>
<keyword evidence="2" id="KW-1185">Reference proteome</keyword>
<organism evidence="1 2">
    <name type="scientific">Microcoleus asticus IPMA8</name>
    <dbReference type="NCBI Taxonomy" id="2563858"/>
    <lineage>
        <taxon>Bacteria</taxon>
        <taxon>Bacillati</taxon>
        <taxon>Cyanobacteriota</taxon>
        <taxon>Cyanophyceae</taxon>
        <taxon>Oscillatoriophycideae</taxon>
        <taxon>Oscillatoriales</taxon>
        <taxon>Microcoleaceae</taxon>
        <taxon>Microcoleus</taxon>
        <taxon>Microcoleus asticus</taxon>
    </lineage>
</organism>
<evidence type="ECO:0000313" key="1">
    <source>
        <dbReference type="EMBL" id="NQE37708.1"/>
    </source>
</evidence>
<evidence type="ECO:0000313" key="2">
    <source>
        <dbReference type="Proteomes" id="UP000702425"/>
    </source>
</evidence>
<gene>
    <name evidence="1" type="ORF">E5S67_05483</name>
</gene>
<dbReference type="EMBL" id="SRRZ01000147">
    <property type="protein sequence ID" value="NQE37708.1"/>
    <property type="molecule type" value="Genomic_DNA"/>
</dbReference>
<accession>A0ABX2D7B3</accession>
<dbReference type="Proteomes" id="UP000702425">
    <property type="component" value="Unassembled WGS sequence"/>
</dbReference>
<sequence length="38" mass="4381">MYIEKQSIIVSEKLETVTCLNKNDYLRVFSDSGIIKSD</sequence>
<protein>
    <submittedName>
        <fullName evidence="1">Uncharacterized protein</fullName>
    </submittedName>
</protein>
<proteinExistence type="predicted"/>